<keyword evidence="1" id="KW-1133">Transmembrane helix</keyword>
<gene>
    <name evidence="2" type="ORF">ACFQ27_19435</name>
</gene>
<keyword evidence="3" id="KW-1185">Reference proteome</keyword>
<feature type="transmembrane region" description="Helical" evidence="1">
    <location>
        <begin position="7"/>
        <end position="30"/>
    </location>
</feature>
<dbReference type="RefSeq" id="WP_377354739.1">
    <property type="nucleotide sequence ID" value="NZ_JBHTLQ010000078.1"/>
</dbReference>
<evidence type="ECO:0000313" key="3">
    <source>
        <dbReference type="Proteomes" id="UP001597216"/>
    </source>
</evidence>
<protein>
    <submittedName>
        <fullName evidence="2">Uncharacterized protein</fullName>
    </submittedName>
</protein>
<keyword evidence="1" id="KW-0472">Membrane</keyword>
<evidence type="ECO:0000256" key="1">
    <source>
        <dbReference type="SAM" id="Phobius"/>
    </source>
</evidence>
<keyword evidence="1" id="KW-0812">Transmembrane</keyword>
<proteinExistence type="predicted"/>
<feature type="transmembrane region" description="Helical" evidence="1">
    <location>
        <begin position="97"/>
        <end position="114"/>
    </location>
</feature>
<dbReference type="EMBL" id="JBHTLQ010000078">
    <property type="protein sequence ID" value="MFD1192770.1"/>
    <property type="molecule type" value="Genomic_DNA"/>
</dbReference>
<sequence>MPVEVRIARILGPFLLAMGLTEPFAMPVFAAQTGPVVYLNGTLLFVAGVAILQAYSRWTQDWRSLVTLFGWVMTAAGLYRLAQPAAPQLDAGPGTDAVFLVLIAAGAVLTLKGYRRT</sequence>
<feature type="transmembrane region" description="Helical" evidence="1">
    <location>
        <begin position="62"/>
        <end position="82"/>
    </location>
</feature>
<name>A0ABW3TAX9_9CAUL</name>
<accession>A0ABW3TAX9</accession>
<evidence type="ECO:0000313" key="2">
    <source>
        <dbReference type="EMBL" id="MFD1192770.1"/>
    </source>
</evidence>
<reference evidence="3" key="1">
    <citation type="journal article" date="2019" name="Int. J. Syst. Evol. Microbiol.">
        <title>The Global Catalogue of Microorganisms (GCM) 10K type strain sequencing project: providing services to taxonomists for standard genome sequencing and annotation.</title>
        <authorList>
            <consortium name="The Broad Institute Genomics Platform"/>
            <consortium name="The Broad Institute Genome Sequencing Center for Infectious Disease"/>
            <person name="Wu L."/>
            <person name="Ma J."/>
        </authorList>
    </citation>
    <scope>NUCLEOTIDE SEQUENCE [LARGE SCALE GENOMIC DNA]</scope>
    <source>
        <strain evidence="3">CCUG 55074</strain>
    </source>
</reference>
<organism evidence="2 3">
    <name type="scientific">Phenylobacterium conjunctum</name>
    <dbReference type="NCBI Taxonomy" id="1298959"/>
    <lineage>
        <taxon>Bacteria</taxon>
        <taxon>Pseudomonadati</taxon>
        <taxon>Pseudomonadota</taxon>
        <taxon>Alphaproteobacteria</taxon>
        <taxon>Caulobacterales</taxon>
        <taxon>Caulobacteraceae</taxon>
        <taxon>Phenylobacterium</taxon>
    </lineage>
</organism>
<dbReference type="Proteomes" id="UP001597216">
    <property type="component" value="Unassembled WGS sequence"/>
</dbReference>
<feature type="transmembrane region" description="Helical" evidence="1">
    <location>
        <begin position="36"/>
        <end position="55"/>
    </location>
</feature>
<comment type="caution">
    <text evidence="2">The sequence shown here is derived from an EMBL/GenBank/DDBJ whole genome shotgun (WGS) entry which is preliminary data.</text>
</comment>